<dbReference type="EMBL" id="BAAAMR010000014">
    <property type="protein sequence ID" value="GAA2129911.1"/>
    <property type="molecule type" value="Genomic_DNA"/>
</dbReference>
<evidence type="ECO:0000313" key="2">
    <source>
        <dbReference type="EMBL" id="GAA2129911.1"/>
    </source>
</evidence>
<name>A0ABP5KFJ7_9ACTN</name>
<reference evidence="3" key="1">
    <citation type="journal article" date="2019" name="Int. J. Syst. Evol. Microbiol.">
        <title>The Global Catalogue of Microorganisms (GCM) 10K type strain sequencing project: providing services to taxonomists for standard genome sequencing and annotation.</title>
        <authorList>
            <consortium name="The Broad Institute Genomics Platform"/>
            <consortium name="The Broad Institute Genome Sequencing Center for Infectious Disease"/>
            <person name="Wu L."/>
            <person name="Ma J."/>
        </authorList>
    </citation>
    <scope>NUCLEOTIDE SEQUENCE [LARGE SCALE GENOMIC DNA]</scope>
    <source>
        <strain evidence="3">JCM 13850</strain>
    </source>
</reference>
<evidence type="ECO:0000256" key="1">
    <source>
        <dbReference type="SAM" id="MobiDB-lite"/>
    </source>
</evidence>
<keyword evidence="3" id="KW-1185">Reference proteome</keyword>
<evidence type="ECO:0008006" key="4">
    <source>
        <dbReference type="Google" id="ProtNLM"/>
    </source>
</evidence>
<protein>
    <recommendedName>
        <fullName evidence="4">DUF4115 domain-containing protein</fullName>
    </recommendedName>
</protein>
<feature type="compositionally biased region" description="Low complexity" evidence="1">
    <location>
        <begin position="34"/>
        <end position="58"/>
    </location>
</feature>
<proteinExistence type="predicted"/>
<organism evidence="2 3">
    <name type="scientific">Actinomadura napierensis</name>
    <dbReference type="NCBI Taxonomy" id="267854"/>
    <lineage>
        <taxon>Bacteria</taxon>
        <taxon>Bacillati</taxon>
        <taxon>Actinomycetota</taxon>
        <taxon>Actinomycetes</taxon>
        <taxon>Streptosporangiales</taxon>
        <taxon>Thermomonosporaceae</taxon>
        <taxon>Actinomadura</taxon>
    </lineage>
</organism>
<dbReference type="Proteomes" id="UP001501020">
    <property type="component" value="Unassembled WGS sequence"/>
</dbReference>
<accession>A0ABP5KFJ7</accession>
<feature type="region of interest" description="Disordered" evidence="1">
    <location>
        <begin position="28"/>
        <end position="61"/>
    </location>
</feature>
<gene>
    <name evidence="2" type="ORF">GCM10009727_21650</name>
</gene>
<comment type="caution">
    <text evidence="2">The sequence shown here is derived from an EMBL/GenBank/DDBJ whole genome shotgun (WGS) entry which is preliminary data.</text>
</comment>
<evidence type="ECO:0000313" key="3">
    <source>
        <dbReference type="Proteomes" id="UP001501020"/>
    </source>
</evidence>
<sequence>MIAAIAVVFALALLVVGGIALVNAVSGSPDKQGPSTAAPPSGQSTPSSPGTSPSQKTPAANVPLLIEVTGQATKVVIRVPDTGTVVRSGVLNPGDTLQFDEKTLDVVANNGGSLQVTIYGKVQPPQPAGQRATWYVRPKS</sequence>